<dbReference type="GO" id="GO:0017108">
    <property type="term" value="F:5'-flap endonuclease activity"/>
    <property type="evidence" value="ECO:0007669"/>
    <property type="project" value="TreeGrafter"/>
</dbReference>
<reference evidence="12 13" key="1">
    <citation type="submission" date="2006-02" db="EMBL/GenBank/DDBJ databases">
        <authorList>
            <person name="Pinhassi J."/>
            <person name="Pedros-Alio C."/>
            <person name="Ferriera S."/>
            <person name="Johnson J."/>
            <person name="Kravitz S."/>
            <person name="Halpern A."/>
            <person name="Remington K."/>
            <person name="Beeson K."/>
            <person name="Tran B."/>
            <person name="Rogers Y.-H."/>
            <person name="Friedman R."/>
            <person name="Venter J.C."/>
        </authorList>
    </citation>
    <scope>NUCLEOTIDE SEQUENCE [LARGE SCALE GENOMIC DNA]</scope>
    <source>
        <strain evidence="12 13">MED297</strain>
    </source>
</reference>
<dbReference type="GO" id="GO:0008409">
    <property type="term" value="F:5'-3' exonuclease activity"/>
    <property type="evidence" value="ECO:0007669"/>
    <property type="project" value="TreeGrafter"/>
</dbReference>
<dbReference type="GO" id="GO:0004528">
    <property type="term" value="F:phosphodiesterase I activity"/>
    <property type="evidence" value="ECO:0007669"/>
    <property type="project" value="UniProtKB-EC"/>
</dbReference>
<evidence type="ECO:0000256" key="2">
    <source>
        <dbReference type="ARBA" id="ARBA00001936"/>
    </source>
</evidence>
<keyword evidence="10" id="KW-0464">Manganese</keyword>
<organism evidence="12 13">
    <name type="scientific">Reinekea blandensis MED297</name>
    <dbReference type="NCBI Taxonomy" id="314283"/>
    <lineage>
        <taxon>Bacteria</taxon>
        <taxon>Pseudomonadati</taxon>
        <taxon>Pseudomonadota</taxon>
        <taxon>Gammaproteobacteria</taxon>
        <taxon>Oceanospirillales</taxon>
        <taxon>Saccharospirillaceae</taxon>
        <taxon>Reinekea</taxon>
    </lineage>
</organism>
<dbReference type="Gene3D" id="1.25.40.10">
    <property type="entry name" value="Tetratricopeptide repeat domain"/>
    <property type="match status" value="1"/>
</dbReference>
<dbReference type="InterPro" id="IPR011990">
    <property type="entry name" value="TPR-like_helical_dom_sf"/>
</dbReference>
<evidence type="ECO:0000259" key="11">
    <source>
        <dbReference type="SMART" id="SM00990"/>
    </source>
</evidence>
<proteinExistence type="inferred from homology"/>
<protein>
    <recommendedName>
        <fullName evidence="5">phosphodiesterase I</fullName>
        <ecNumber evidence="5">3.1.4.1</ecNumber>
    </recommendedName>
</protein>
<dbReference type="Proteomes" id="UP000005953">
    <property type="component" value="Unassembled WGS sequence"/>
</dbReference>
<dbReference type="InterPro" id="IPR033315">
    <property type="entry name" value="Fan1-like"/>
</dbReference>
<evidence type="ECO:0000313" key="12">
    <source>
        <dbReference type="EMBL" id="EAR07947.1"/>
    </source>
</evidence>
<name>A4BIT0_9GAMM</name>
<dbReference type="STRING" id="314283.MED297_04834"/>
<dbReference type="GO" id="GO:0070336">
    <property type="term" value="F:flap-structured DNA binding"/>
    <property type="evidence" value="ECO:0007669"/>
    <property type="project" value="TreeGrafter"/>
</dbReference>
<dbReference type="InterPro" id="IPR014883">
    <property type="entry name" value="VRR_NUC"/>
</dbReference>
<dbReference type="OrthoDB" id="9803913at2"/>
<keyword evidence="7" id="KW-0479">Metal-binding</keyword>
<dbReference type="HOGENOM" id="CLU_036183_0_0_6"/>
<evidence type="ECO:0000256" key="1">
    <source>
        <dbReference type="ARBA" id="ARBA00000983"/>
    </source>
</evidence>
<dbReference type="InterPro" id="IPR049125">
    <property type="entry name" value="FAN1-like_WH"/>
</dbReference>
<keyword evidence="6" id="KW-0540">Nuclease</keyword>
<evidence type="ECO:0000256" key="6">
    <source>
        <dbReference type="ARBA" id="ARBA00022722"/>
    </source>
</evidence>
<dbReference type="PANTHER" id="PTHR15749">
    <property type="entry name" value="FANCONI-ASSOCIATED NUCLEASE 1"/>
    <property type="match status" value="1"/>
</dbReference>
<keyword evidence="8" id="KW-0378">Hydrolase</keyword>
<dbReference type="SMART" id="SM00990">
    <property type="entry name" value="VRR_NUC"/>
    <property type="match status" value="1"/>
</dbReference>
<evidence type="ECO:0000313" key="13">
    <source>
        <dbReference type="Proteomes" id="UP000005953"/>
    </source>
</evidence>
<evidence type="ECO:0000256" key="7">
    <source>
        <dbReference type="ARBA" id="ARBA00022723"/>
    </source>
</evidence>
<dbReference type="RefSeq" id="WP_008047955.1">
    <property type="nucleotide sequence ID" value="NZ_CH724154.1"/>
</dbReference>
<comment type="catalytic activity">
    <reaction evidence="1">
        <text>Hydrolytically removes 5'-nucleotides successively from the 3'-hydroxy termini of 3'-hydroxy-terminated oligonucleotides.</text>
        <dbReference type="EC" id="3.1.4.1"/>
    </reaction>
</comment>
<comment type="cofactor">
    <cofactor evidence="3">
        <name>Mg(2+)</name>
        <dbReference type="ChEBI" id="CHEBI:18420"/>
    </cofactor>
</comment>
<dbReference type="GO" id="GO:0036297">
    <property type="term" value="P:interstrand cross-link repair"/>
    <property type="evidence" value="ECO:0007669"/>
    <property type="project" value="InterPro"/>
</dbReference>
<keyword evidence="9" id="KW-0460">Magnesium</keyword>
<dbReference type="InterPro" id="IPR011856">
    <property type="entry name" value="tRNA_endonuc-like_dom_sf"/>
</dbReference>
<comment type="similarity">
    <text evidence="4">Belongs to the FAN1 family.</text>
</comment>
<evidence type="ECO:0000256" key="10">
    <source>
        <dbReference type="ARBA" id="ARBA00023211"/>
    </source>
</evidence>
<accession>A4BIT0</accession>
<dbReference type="Gene3D" id="3.40.1350.10">
    <property type="match status" value="1"/>
</dbReference>
<evidence type="ECO:0000256" key="9">
    <source>
        <dbReference type="ARBA" id="ARBA00022842"/>
    </source>
</evidence>
<keyword evidence="13" id="KW-1185">Reference proteome</keyword>
<dbReference type="GO" id="GO:0046872">
    <property type="term" value="F:metal ion binding"/>
    <property type="evidence" value="ECO:0007669"/>
    <property type="project" value="UniProtKB-KW"/>
</dbReference>
<sequence>MTQSIPNDDYYLTYFLRMIDVVDQRYNDILDDDVCYFIQQVRACSRPSLRLLIRLYMRKGPNFLADRLQYAEVPDIEFAIDELSDLELLQRNPEVYAFELIDLLPVARSRELFGHDRKTRKTDLYEQWLDDEQCQPCQDWGLNEPVVTPLDYDSLRRIQLLFFGNDHQDITEFILEDLGLFRYESMPLDKANRLFDSSKTIDQYLLLNDLRSEFYLMNDARDYSNLAELVEQALQISLPDTLVPKWHRFLNRLAYRLEQLGELPLALGLFETNDLPPARERRVRIYTKLERYEEANALLAHIEAHPRSSDEVQFYRRFVNKLRRLCGDSKLNLAPPPITEHTVVWPKGDACVELLACEQLPGAVWLENRLPLAIFGLLYWPVIFADVPGVWQHPFQAAPTDLNDAVFASRRQNLIDQLASQSKPQWRSAICQTWEEKQGIRNPFVHWSALDLDTVLVCFDALEQPQWQGIFDHLLTDLRQYRSGFPDLFQAHEGQHRFIEIKGPGDKLQDNQIAWLTVFARLGIPADVLYVRYESDDTL</sequence>
<evidence type="ECO:0000256" key="8">
    <source>
        <dbReference type="ARBA" id="ARBA00022801"/>
    </source>
</evidence>
<dbReference type="EC" id="3.1.4.1" evidence="5"/>
<dbReference type="PANTHER" id="PTHR15749:SF4">
    <property type="entry name" value="FANCONI-ASSOCIATED NUCLEASE 1"/>
    <property type="match status" value="1"/>
</dbReference>
<dbReference type="Pfam" id="PF21315">
    <property type="entry name" value="FAN1_HTH"/>
    <property type="match status" value="1"/>
</dbReference>
<evidence type="ECO:0000256" key="3">
    <source>
        <dbReference type="ARBA" id="ARBA00001946"/>
    </source>
</evidence>
<gene>
    <name evidence="12" type="ORF">MED297_04834</name>
</gene>
<dbReference type="AlphaFoldDB" id="A4BIT0"/>
<feature type="domain" description="VRR-NUC" evidence="11">
    <location>
        <begin position="421"/>
        <end position="533"/>
    </location>
</feature>
<evidence type="ECO:0000256" key="4">
    <source>
        <dbReference type="ARBA" id="ARBA00005533"/>
    </source>
</evidence>
<comment type="cofactor">
    <cofactor evidence="2">
        <name>Mn(2+)</name>
        <dbReference type="ChEBI" id="CHEBI:29035"/>
    </cofactor>
</comment>
<evidence type="ECO:0000256" key="5">
    <source>
        <dbReference type="ARBA" id="ARBA00012029"/>
    </source>
</evidence>
<dbReference type="EMBL" id="AAOE01000028">
    <property type="protein sequence ID" value="EAR07947.1"/>
    <property type="molecule type" value="Genomic_DNA"/>
</dbReference>
<dbReference type="Pfam" id="PF08774">
    <property type="entry name" value="VRR_NUC"/>
    <property type="match status" value="1"/>
</dbReference>
<comment type="caution">
    <text evidence="12">The sequence shown here is derived from an EMBL/GenBank/DDBJ whole genome shotgun (WGS) entry which is preliminary data.</text>
</comment>